<gene>
    <name evidence="1" type="primary">Nfu_g_1_010791</name>
</gene>
<proteinExistence type="predicted"/>
<reference evidence="1" key="2">
    <citation type="submission" date="2016-06" db="EMBL/GenBank/DDBJ databases">
        <title>The genome of a short-lived fish provides insights into sex chromosome evolution and the genetic control of aging.</title>
        <authorList>
            <person name="Reichwald K."/>
            <person name="Felder M."/>
            <person name="Petzold A."/>
            <person name="Koch P."/>
            <person name="Groth M."/>
            <person name="Platzer M."/>
        </authorList>
    </citation>
    <scope>NUCLEOTIDE SEQUENCE</scope>
    <source>
        <tissue evidence="1">Brain</tissue>
    </source>
</reference>
<dbReference type="EMBL" id="HAEG01015363">
    <property type="protein sequence ID" value="SBR99961.1"/>
    <property type="molecule type" value="Transcribed_RNA"/>
</dbReference>
<protein>
    <submittedName>
        <fullName evidence="1">Uncharacterized protein</fullName>
    </submittedName>
</protein>
<organism evidence="1">
    <name type="scientific">Nothobranchius pienaari</name>
    <dbReference type="NCBI Taxonomy" id="704102"/>
    <lineage>
        <taxon>Eukaryota</taxon>
        <taxon>Metazoa</taxon>
        <taxon>Chordata</taxon>
        <taxon>Craniata</taxon>
        <taxon>Vertebrata</taxon>
        <taxon>Euteleostomi</taxon>
        <taxon>Actinopterygii</taxon>
        <taxon>Neopterygii</taxon>
        <taxon>Teleostei</taxon>
        <taxon>Neoteleostei</taxon>
        <taxon>Acanthomorphata</taxon>
        <taxon>Ovalentaria</taxon>
        <taxon>Atherinomorphae</taxon>
        <taxon>Cyprinodontiformes</taxon>
        <taxon>Nothobranchiidae</taxon>
        <taxon>Nothobranchius</taxon>
    </lineage>
</organism>
<sequence>FVIFKGVSLSFRCRRTAQAAPVLCVTPIKGYSILSDVFSELKHGFPV</sequence>
<name>A0A1A8R1X5_9TELE</name>
<reference evidence="1" key="1">
    <citation type="submission" date="2016-05" db="EMBL/GenBank/DDBJ databases">
        <authorList>
            <person name="Lavstsen T."/>
            <person name="Jespersen J.S."/>
        </authorList>
    </citation>
    <scope>NUCLEOTIDE SEQUENCE</scope>
    <source>
        <tissue evidence="1">Brain</tissue>
    </source>
</reference>
<evidence type="ECO:0000313" key="1">
    <source>
        <dbReference type="EMBL" id="SBR99961.1"/>
    </source>
</evidence>
<accession>A0A1A8R1X5</accession>
<feature type="non-terminal residue" evidence="1">
    <location>
        <position position="1"/>
    </location>
</feature>
<dbReference type="AlphaFoldDB" id="A0A1A8R1X5"/>